<keyword evidence="8" id="KW-1185">Reference proteome</keyword>
<dbReference type="CDD" id="cd19531">
    <property type="entry name" value="LCL_NRPS-like"/>
    <property type="match status" value="6"/>
</dbReference>
<dbReference type="Gene3D" id="3.30.559.30">
    <property type="entry name" value="Nonribosomal peptide synthetase, condensation domain"/>
    <property type="match status" value="7"/>
</dbReference>
<dbReference type="CDD" id="cd17646">
    <property type="entry name" value="A_NRPS_AB3403-like"/>
    <property type="match status" value="1"/>
</dbReference>
<evidence type="ECO:0000256" key="2">
    <source>
        <dbReference type="ARBA" id="ARBA00006432"/>
    </source>
</evidence>
<dbReference type="InterPro" id="IPR010071">
    <property type="entry name" value="AA_adenyl_dom"/>
</dbReference>
<dbReference type="InterPro" id="IPR001031">
    <property type="entry name" value="Thioesterase"/>
</dbReference>
<dbReference type="CDD" id="cd17643">
    <property type="entry name" value="A_NRPS_Cytc1-like"/>
    <property type="match status" value="1"/>
</dbReference>
<dbReference type="InterPro" id="IPR020806">
    <property type="entry name" value="PKS_PP-bd"/>
</dbReference>
<dbReference type="FunFam" id="1.10.1200.10:FF:000005">
    <property type="entry name" value="Nonribosomal peptide synthetase 1"/>
    <property type="match status" value="5"/>
</dbReference>
<dbReference type="Gene3D" id="1.10.1200.10">
    <property type="entry name" value="ACP-like"/>
    <property type="match status" value="7"/>
</dbReference>
<keyword evidence="4" id="KW-0597">Phosphoprotein</keyword>
<dbReference type="InterPro" id="IPR006162">
    <property type="entry name" value="Ppantetheine_attach_site"/>
</dbReference>
<dbReference type="FunFam" id="3.30.559.30:FF:000001">
    <property type="entry name" value="Non-ribosomal peptide synthetase"/>
    <property type="match status" value="1"/>
</dbReference>
<dbReference type="FunFam" id="1.10.1200.10:FF:000016">
    <property type="entry name" value="Non-ribosomal peptide synthase"/>
    <property type="match status" value="2"/>
</dbReference>
<dbReference type="InterPro" id="IPR009081">
    <property type="entry name" value="PP-bd_ACP"/>
</dbReference>
<dbReference type="InterPro" id="IPR020845">
    <property type="entry name" value="AMP-binding_CS"/>
</dbReference>
<dbReference type="SUPFAM" id="SSF52777">
    <property type="entry name" value="CoA-dependent acyltransferases"/>
    <property type="match status" value="14"/>
</dbReference>
<dbReference type="Gene3D" id="3.40.50.1820">
    <property type="entry name" value="alpha/beta hydrolase"/>
    <property type="match status" value="1"/>
</dbReference>
<dbReference type="Gene3D" id="1.10.287.490">
    <property type="entry name" value="Helix hairpin bin"/>
    <property type="match status" value="1"/>
</dbReference>
<dbReference type="Pfam" id="PF00668">
    <property type="entry name" value="Condensation"/>
    <property type="match status" value="7"/>
</dbReference>
<evidence type="ECO:0000313" key="8">
    <source>
        <dbReference type="Proteomes" id="UP000253410"/>
    </source>
</evidence>
<evidence type="ECO:0000256" key="1">
    <source>
        <dbReference type="ARBA" id="ARBA00001957"/>
    </source>
</evidence>
<feature type="domain" description="Carrier" evidence="6">
    <location>
        <begin position="1046"/>
        <end position="1121"/>
    </location>
</feature>
<dbReference type="PROSITE" id="PS00012">
    <property type="entry name" value="PHOSPHOPANTETHEINE"/>
    <property type="match status" value="4"/>
</dbReference>
<feature type="domain" description="Carrier" evidence="6">
    <location>
        <begin position="5280"/>
        <end position="5356"/>
    </location>
</feature>
<dbReference type="Gene3D" id="3.40.50.980">
    <property type="match status" value="14"/>
</dbReference>
<dbReference type="NCBIfam" id="NF003417">
    <property type="entry name" value="PRK04813.1"/>
    <property type="match status" value="7"/>
</dbReference>
<feature type="domain" description="Carrier" evidence="6">
    <location>
        <begin position="2124"/>
        <end position="2199"/>
    </location>
</feature>
<dbReference type="PROSITE" id="PS50075">
    <property type="entry name" value="CARRIER"/>
    <property type="match status" value="7"/>
</dbReference>
<dbReference type="GO" id="GO:0016874">
    <property type="term" value="F:ligase activity"/>
    <property type="evidence" value="ECO:0007669"/>
    <property type="project" value="UniProtKB-KW"/>
</dbReference>
<dbReference type="FunFam" id="2.30.38.10:FF:000001">
    <property type="entry name" value="Non-ribosomal peptide synthetase PvdI"/>
    <property type="match status" value="5"/>
</dbReference>
<dbReference type="SMART" id="SM01294">
    <property type="entry name" value="PKS_PP_betabranch"/>
    <property type="match status" value="1"/>
</dbReference>
<dbReference type="Gene3D" id="2.30.38.10">
    <property type="entry name" value="Luciferase, Domain 3"/>
    <property type="match status" value="7"/>
</dbReference>
<dbReference type="Pfam" id="PF00975">
    <property type="entry name" value="Thioesterase"/>
    <property type="match status" value="1"/>
</dbReference>
<dbReference type="NCBIfam" id="TIGR01733">
    <property type="entry name" value="AA-adenyl-dom"/>
    <property type="match status" value="7"/>
</dbReference>
<dbReference type="GO" id="GO:0031177">
    <property type="term" value="F:phosphopantetheine binding"/>
    <property type="evidence" value="ECO:0007669"/>
    <property type="project" value="InterPro"/>
</dbReference>
<proteinExistence type="inferred from homology"/>
<reference evidence="7 8" key="1">
    <citation type="submission" date="2018-05" db="EMBL/GenBank/DDBJ databases">
        <title>Chitinophaga sp. K3CV102501T nov., isolated from isolated from a monsoon evergreen broad-leaved forest soil.</title>
        <authorList>
            <person name="Lv Y."/>
        </authorList>
    </citation>
    <scope>NUCLEOTIDE SEQUENCE [LARGE SCALE GENOMIC DNA]</scope>
    <source>
        <strain evidence="7 8">GDMCC 1.1325</strain>
    </source>
</reference>
<sequence>MSDLNLAHILRLLKEGEEAGINISLVDDELRVHIAEEKEIDEQYLKQLRDNKSHIIEFFKSHGLKKEGIAEINSIPSYNRNIIARIPLSYGQERLWFIDRLEGSVHYHVPVVLKLKGEINRDALQYALQNIINRHEVLRTVVREEDGIAYQHILPPDNWQLLNINNPGDNQQATITHFLNQPFNLSVDHMLRAGLMSLTADNHILALTMHHIASDGWSDTVIVKELVEFYSAYTEGRTPSLSPLPIQYADYAIWQREYISGKVLAELQQYWEKKLSGLEPLNLSTDYARPAVQSTNGAVFDLVLDQGLTTAANRLSQQQGTTLFMVLLSVLKVLLYRYSGQEDICVGTPVAGRRRREIESLVGFFINTLAIRSSLDRDTTFAALLQQVRNTVLEGFDHQDLPFEKVVDAVVKERNNGIHPLFQVMFVFQNGKKTNSITLGDVSLIPERPEHHTSKFDLTFTIVEEKERLSLTVEYCTDLYQEDTIRRMATHYEQLLRSAVSKPEGKIDALPMLVPEEENLLLNVFSGNAAGYPKDKTIVDLFEAQVAQRPDAVAVVYEDQQLTYRQLNERANQIGHVLRSKGVREDTLVPVCINRSLEMITGMLGVLKAGAAYVPIDPLYPEDRIRYMLEDTKAAVVISNSNSSMVCKTVAGIETVIELDTDQELISAQPVHAVESVRSANHAAYVIYTSGSTGRPKGVVIEHVNVVRLFETDMPLYDFNENDVWSMFHSFCFDFSVWEMYGALFYGGRLVVVPREATQDTTLFAKLLLEQRVTVLNQTPSAFYVLQDYLTAHTDTVFVRYVIFGGEALNPARTKAWKGAYPACRLINMYGITETTVHVTYQELEAAHLDSSTSVIGKPIPTLYAYVLNSSRLLAPVGVPGELYIGGAGLAREYLNLPVLSAERFITNPFVAGERLYKTGDLARWLPDGTLEYLGRIDDQVKIRGFRIELGEIENVLQQSGLVSSSVVIAQTDVTGNKRLIGYVVPIGTFDKDAVQSWLKAHLPEYMVPAIWVPLEEIPLTSNGKVNKKALPNPDPGSMARAEFVAPRNESEVRLAAIWQELLGVERVGIHDNFFELGGDSIRVIRVVSKISQVFDKQVRVFDVYRANTIQDLAVLLDKQDVDSDHKTTLYKASVAALELLRDTLLPQLPDAGLIEDIYPMSDIERGMVYASMLNAGDALYHDQFVGRIPREFDAALLTKAFNLLTNRHSILRTAFRLDMDTQDMQVVYKSVDITVDYFDIPQEDQKDIKNIIQGYLEEERKKPFVFDKAPLWRVALFGLDTFNIMVFQFHHAILDGWSVASLNTELFQLCKRLLSEQEPVILSPLKSSYKDFILESMVSGNDNSSAAFWKQELDGYKRLDIFSKENGYYTFNRRYGNDFLLQLKEKTKQDNISLKALFLGAYLFSLNMLTYEEELTIGLVTNNRPVQEDGDKLLGCFLNTIPFRFETEKRVTTWKMYFENIEEKLIQLKEHDRLSLSEIAKVTKESAADKNPFFDAMFNFVNFHVYEALDKNILDGSAYETGVEAGTLDGYELTNTFLDCTISLTADVFSVSYTLRRALKSGKTPEELEAYFNSVLMHYLEHYNISVAESRILSVQEEAHLLQIAAGPSADYPQQETLVSLFAEQVLRTPDAVAVMYEEAAFTYRELDERSNQLGHYLRKLGVKADTLVPVCIDRSLDMMVALLGILKAGGAYVPVDPTYPAARISFTLKDTAAKILICSSALAPRMDGLADDVYMLTLDAHQDVITQEPVKALDIDIHPDNLAYVIYTSGSTGTPKGVMNAHRGIVNRLLWTQDYFGLDTSDVVLQKTTFCFDVSVWELFWPLITGARLVFAQPGGEKDGAYLSRTIERYGVTTIHFVPSMLQAFTENLTAGACAGLRRVLCSGEALQAGHIRSYRSKLKAPLYNLYGPTEAAIDVSCWHAADEIPVTELVPIGRPVANTRLYILDAAGNLAPAGVAGELHIGGVQVARGYLNREELTAQRFINSPFRTNERMYKTGDLARWLPDANIEYLGRIDEQVKIRGYRIELGEIENVLQQSGLVKQVVVLAKPDSTGNRQLVGYVVPEQTFSKEQVVQYLGKRLPEYMVPALWVVLETLPLTANGKADRKNLPDPELNIATTEYVAPRNETEQLLADIWQQLLGISLVGIYDNFFELGGHSLLGMRIVAALRQRKGIELSIKDLFSYPDIAGLAGFIRTDDSSTGLPAVTVAERPARIPLSYSQERLWFIDQLEGSLPYHIPAVLRLKGRLHRKALADALAAIVSRHEILRTVIRAEDGQPYQQVLEAGLWQLQIVTDYDNSLQEYIHSLIKAPFDLSADHMLRAHLIALNEDDYVLVVTQHHIASDAWSASIIVQELVALYSAYAEEHAPALPALPLQYADYAIWQRTYLSGVLDKKMEYWKDKLSGVSTLQLPVDYPRQLVQHSEGAEVTLSINTELTEELKRLSQQQGTTLFMTMLAAFKVLLYRYTHQTDVCVGTSTGARPYRELEGLIGFFVNTLALRSDLNDNPSFISLLQQVKTTTLGAYEHQEVPFEKIVEAVVKDRDASRSPLFQAMFVMQNTPDVPELHLDEVVLSGEPSGVESARFDITFFAEEKEGGLELSIVYRSQLFSEDRICRMAGHYEQLLQAVVRNPSQHIDHLPLLTTAEQYSLQILTGKQVPYAPDQTIVDMFAAVVARTPQATALVFEGKTLSYQELDQRSDRLAAYLHHHGVGANTLVPLFIERSADMVVGILGILKAGGAYVPVEQDYPQERISYILKDTAASVIVSSSTCRGLLPATTAQVIALDENLPVEAISSLPRPSAKQLLYVIYTSGSTGAPKGVMVTHRNLADYLAGLQAAVPITECQSFALLTGIATDLGNTVLYGSLAGGGELHLFSKAFINDSEKLHTYFESHRIDCIKVVPSYWKAVSAPDRLLLPEKLLIFGGEALETAVVDSIRATGNGRTIVNHYGPTETTIGKLLHVVNDHADYGTHIPIGTPFSNTRVYVLSPAMELCPAGIPGELYIGGDGVAAGYLHNETLTAQRFIDDPFQEGAKLYRTGDIVKYAPDGNILFIGRGDDQVKIRGYRVELGEIERTLNAYGTVEQGVVIVRGDAKTLVGYVTVTAAFDKEDLLSHLKTQLPDYMVPAQLVVMEQFPLLNNGKIDRRALPDPEAAGVATSTYAAPVTALETALAGIWSLLLEVPQVGLHDDFFALGGHSLLAIRLISAMRKQLSVEVTIADVFDYPTISQLAVQLDQRSGNVLMPAITRQERPRRIPLSYSQERLWFIDQLEGSIQYHIPSVLRLTGQLNREALAAALQELVNRHEVLRTVIAEEDGMAYQRILDANQWQLIITDDPKYGSPAALQDHIQSLITTPFDLSADHMLRAHLIVLGEEESVLVVVLHHIASDAWSTGIIVRELIMLYDVFTGVHSTAPAPLLLQYADYAIWQRAYLTGDLLGKKLEYWKNKLTGVGTLQLPVDYVRPATSQMRAAVSSFTLDASLSARIKTFSLERGITPFMTLLAVLKILLHRYSDQDDICVGTPVAGRMQEETEGLLGFFINTLALRSSLAGNPSFAGFLQQIKEMTLGAYEHQDVPFEKVVEAVVKERDTSRSPLFQVLFSLQNAPEVPALRLGEVTLTPEPGSLGAAQFDLIVSVEENKGQLNGSFVYSADLFHADTIDRMMAHFRALLEAAVTSPDKKIGSLNMLQPAETILLQKVFNDTMTVQPEGTMVALFAQQAAQTPPAAAVIFDTTTLTYKELDERSGQLARYLQGKGVKKGTLLPICVMPSVEMIVGILGIMKAGAAYVPIDPEFPPQRIQYILEDTGAGIVLSSSTCKQVLPALATGVILLDEDWQHISGYRAGNMAHNNAPSSSDLAYVIYTSGSTGKPKGVMISHGSLLNYLLNSKTRYINDDSNASGSYIHLTYTFDASLTAMFMPLIAGKKIVIGEKRAGEIFEDPQLWKHAPYDFIKLTPAHMPLLEVSMGNRPGVYLTNRLVLGGEALQWAHFRYLSEHAPDVEIINEYGPTEATVGCSTYRIYAKGDGEVHTKSISIGKPIDNVQLYITDRYNGRAPVGVAGEICIAGAGLAEGYLNRPELTAEKFVADPFSTVAGARMYRTGDLGRWLPDGNLEYLGRKDDQVKVRGYRIELGEIESILQSCALVDQCVVLAKADTADGHAPQSYSRLVAYILPHESFDREGILSWLEMHLPAYMVPAALVEIDQVPLTANGKVDKQALLLLDEGTVPVNAYTAPRNEQEQLLADIWKRLLELPQVGVYDNFFVLGGHSLLVVRLMSAIKKTMQVEIQIGEIFEHPTIAALAQLLEGRTTVSSSVALVSVERPSHIPLSYSQERLWFIDQLEGSTHYHIPAVLKLDGDLNVAGLAHALRTIVNRHEVLRTVIAQENNTAYQRILDKDQWNLEVINEPLYKTDDTALQQFITTLISTPFNLSSDHMLRAHLIVLGEQEYILAIVLHHIASDGWSTGIIVRELMELYSAYTYTREPQLPELAIQYADYAIWQRKYLSGAVLEKQLDYWKNKLTGVTALELPTDYTRPVLQSTRGNIFSFQVDGALSSGLRKLSLEQDTTLFMTLLAAFKVCLSRYSGQADICVGTPSAGRTREEAEGLIGFFINTLALRNHVDKTASFISFLKQVKENTVEAYAHQEIPFEKVVEAVVKERDISRTPLFQVMFELQNIPQTPRLKLGNVTLSEGPAEHTTSKFDLTFALRETPDGLEGHIEYCADLFAADTIDRMQTHFKRLLQAVVQNPGQRIDDLEMLDTIEKQLVLETFNATAYDYPKTQLITDLFEARVSQMPDAIALVLGDQQLTYRELDERSDQLAHYLQGQGLTAGNLVPLCTSRSFEMMIGMLGILKAGGAYVPVDPEYPAERIGLILRDCGEEGLVVTTGEHKHLIAGVNNNKQLICIDQLQEVLQHQPKTKVSSITSPEDLAYIIYTSGSTGKPKGVMVPHSAVVNMIHSRSRQFGITSDDKLLQFYNYCFDAAAEQIYLALASGATLVLIADEIRLDKQLFTQLLEQEGITHLDVTPGFLATLTPGKYGRLKRVVSGGEACSPQLAGSWATYIDFYNAYGPTETTVTATGYLFTRDYKLTDIVPIGKPLDNVKAYILDDSGHVLPVGVPGELYLGGVQVAKGYLNMPHLTAEKFVIDPFNDSPAKLYRTGDLCKWLPDGNIVYLGRKDEQVKVRGYRIELGEIESVLLETGLVKQGVVIADHQQGRADKRLIAYVVPEGIFDKEAIFAGLQSKLPDYMVPAVVVELASLPLTSNGKIDKKALPVIEADTLSEGYVAPRNEMEQMIADVWQEVLGIPRVGIHDNFFVLGGHSLLGMRVIAALGPEAGISVKSLFLHPTVAGLAAAARVVDSLPSVSAVAPEDRPVHIPLSYSQERLWFIDQLEGSVQYHIPAVLRLKGNLNRQALAYALQEIVNRHEVLRTFIRLEDGSPYQQIQEAGHWQLNEVAGEAYADVEVLHEYVRSLIETPFDMSADHMLRAHLVMLNEDEYVLVVILHHIASDAWSTGIIVRELVELYGAYIGSRAAALHPLSLQYADYSIWQRKHLSGAVLGKKLDYWKDKLTGVATLQLPADYVRPAIQSNKGANIRCQVDRVVADELKRLSQQQGTTLFMTMLAVFKVLLYRYSNQTDVCVGTSTAARPYRELEGLIGFFVNTLALRSDLSDNPSFISLLQQVKTTTVDAYAHQEVPLEKIVEAVVKDRDASRSPLFQVMFVMQNAPDVPELYLEDVVLSGEDFEHHTAKFDITFFIAEQEDGLELSIVYRSQLFSEDRIRRMAGHFEQLLQAVVRNPSQQIDHLTLLTAAEQQPLQILTGKKVPYATDQTIVDMFAAAVARTPQAAALVFEGRTLSYQELDERSDRLAAYLHHHGVGANTLVPLFIERGSDMVVGILGILKAGGAYVPIEQDYPQERISYILKDTAATIIVSSNACHGLLPATTAQVVILDEDLPVETIPSLPRPSAEQLLYVIYTSGSTGAPKGVMVTHRNLADYLAGLQAAVPIAGCQSFALLTGIATDLGNTVLYGSLAGGGKLHLFSKAFINDSEKLHAYFESHRIDCIKVVPSYWKAVSAPDRLLLPEKLLIFGGEALETAVVDSIRATGNGRTIVNHYGPTETTIGKLLHVVNDYAAYGTHIPIGTPFSNTRVYVLSPAMELCPAGVPGELYIGGDGVAAGYLHNETLTAQRFIDDPFQEGAKLYRTGDIVRYAPDGNILFIGRGDDQVKIRGYRVELGEIERTLNAYGTVEQGVVIVRGDAKTLVGYVTVTDTFDKEDLLSHLKTQLPDYMVPAQLVVMEQFPLLNNGKIDRRALPDPETAGVAASTYAAPVTALETALAGIWSLLLEVPQVGLHDDFFALGGHSLLAIRLISAMRKQLSVEVTIADVFDYPTISQLAVQLGQRSDSTVMPAVIPEKRPDHIPLSYSQERLWFIDQLEGTVPYHIPAVLNLKGHLNSDALEYALRTIVNRHEVLRTVIVQEEGVPFQEVKPLDQWKLVITDHSQHRDNTVALTAYIKTLTSAPFNLSTDHKLRAQLIVLGEEEHVLVVTLHHIASDGWSTGIIVRELMELYSAFTEARLAQLVELPVQYADYAIWQRKYLSGTVLDKKLDYWKRKLADTAILPLPYDRPRTATTTKRGASRSFFLGLDLQEQLKALSQQQGVTMYMTLLTALKVLLYRYTGEEDICIGSPTAGRTQQEIEGLIGFFINTLALRSELKDDLSFVTLLHQVKQTTLEAYAHQEVPFEKVVEAVVTTRDLTRHPLFQVMFVWQNTPDAPALRLGEVELSSMHLEHPVAQLDLTFSMRESEEGLYGNIEYFADLFSEDTIAQLISHYEALLRAVVRSAEERISTLRLLSKEEEHILLTTFNAHVDIYPEDKTINALFAEQAALYPGVPAVVAGGQTLTYNELEQRSNQLAHYLQHIGVTSETYVGICIERSVEMIVSILGILKAGAAYVPVDPDYPEERISYMLSDTGAKIVLSSRASKHAVENIAGIIILLDEGRIADFPVTAPVHTVPSTAAAYVIFTSGSTGKPKGVIARHRGVVNLIHCQSKAFHIMPEERVLMTSDYCFDASVEQLFFALLNGGTLVLPDKEILADMRLFEQFLDEQRISHLEASPGLISNITAGKYSALKRILSGGEACRSELAERWSNYVDFYNIYGPTEASISALIYQYTANRSYPTGALPIGKPLANVRVYILDNDGHPVPVGVKGELYIGGAGVTAGYLNNPELTAARFINDPFTNEPGAKMYRSGDTGKWLPDGNILYLGRVDEQVKVRGYRIELGEIERVLQRSNLVKQAVVILRTAAGGDKQLLGYVVPEGIFNREELLAYLRTLLPAYMIPLLIELESLPLTVNGKVDKKKLPAPTGAVLSQHSYTAPRNDTEQGLADIWSTLLDIERVGINDNFFELGGHSLKTMSAIAKINKHFQTTLSPADIFRYPVLKDLAAVLLTREQDDLLVSRHVALLNSSMEKGVMMFPPAYAQGIVYGGLARSVASHSMYSFGYIDDADRLKKYVDLITRLQKTGPYILMGYSIGGNLAFEVAKALTAAGYHVSALILIDSVRIIRKAEDEGISKEELEKIMTDVLTQQLSGVEEELKAGMVDEAYAYSQYHNRMVNDGIIDADIYLLKSGEKRADAVYRWDDATTGTLRIYEGLGKHEKMITEPENLELNAAIIKGILEQLSKC</sequence>
<evidence type="ECO:0000313" key="7">
    <source>
        <dbReference type="EMBL" id="RBL91355.1"/>
    </source>
</evidence>
<dbReference type="GO" id="GO:0044550">
    <property type="term" value="P:secondary metabolite biosynthetic process"/>
    <property type="evidence" value="ECO:0007669"/>
    <property type="project" value="UniProtKB-ARBA"/>
</dbReference>
<keyword evidence="5" id="KW-0436">Ligase</keyword>
<dbReference type="InterPro" id="IPR000873">
    <property type="entry name" value="AMP-dep_synth/lig_dom"/>
</dbReference>
<dbReference type="GO" id="GO:0043041">
    <property type="term" value="P:amino acid activation for nonribosomal peptide biosynthetic process"/>
    <property type="evidence" value="ECO:0007669"/>
    <property type="project" value="TreeGrafter"/>
</dbReference>
<dbReference type="Pfam" id="PF00501">
    <property type="entry name" value="AMP-binding"/>
    <property type="match status" value="7"/>
</dbReference>
<dbReference type="OrthoDB" id="9765680at2"/>
<dbReference type="InterPro" id="IPR045851">
    <property type="entry name" value="AMP-bd_C_sf"/>
</dbReference>
<dbReference type="FunFam" id="3.40.50.12780:FF:000012">
    <property type="entry name" value="Non-ribosomal peptide synthetase"/>
    <property type="match status" value="4"/>
</dbReference>
<dbReference type="SUPFAM" id="SSF56801">
    <property type="entry name" value="Acetyl-CoA synthetase-like"/>
    <property type="match status" value="7"/>
</dbReference>
<dbReference type="Pfam" id="PF13193">
    <property type="entry name" value="AMP-binding_C"/>
    <property type="match status" value="4"/>
</dbReference>
<dbReference type="InterPro" id="IPR029058">
    <property type="entry name" value="AB_hydrolase_fold"/>
</dbReference>
<dbReference type="RefSeq" id="WP_113613951.1">
    <property type="nucleotide sequence ID" value="NZ_QFFJ01000001.1"/>
</dbReference>
<comment type="similarity">
    <text evidence="2">Belongs to the ATP-dependent AMP-binding enzyme family.</text>
</comment>
<comment type="cofactor">
    <cofactor evidence="1">
        <name>pantetheine 4'-phosphate</name>
        <dbReference type="ChEBI" id="CHEBI:47942"/>
    </cofactor>
</comment>
<dbReference type="PANTHER" id="PTHR45527:SF14">
    <property type="entry name" value="PLIPASTATIN SYNTHASE SUBUNIT B"/>
    <property type="match status" value="1"/>
</dbReference>
<dbReference type="InterPro" id="IPR023213">
    <property type="entry name" value="CAT-like_dom_sf"/>
</dbReference>
<gene>
    <name evidence="7" type="ORF">DF182_01660</name>
</gene>
<dbReference type="InterPro" id="IPR025110">
    <property type="entry name" value="AMP-bd_C"/>
</dbReference>
<dbReference type="NCBIfam" id="NF004282">
    <property type="entry name" value="PRK05691.1"/>
    <property type="match status" value="7"/>
</dbReference>
<dbReference type="SMART" id="SM00823">
    <property type="entry name" value="PKS_PP"/>
    <property type="match status" value="7"/>
</dbReference>
<evidence type="ECO:0000256" key="4">
    <source>
        <dbReference type="ARBA" id="ARBA00022553"/>
    </source>
</evidence>
<dbReference type="InterPro" id="IPR001242">
    <property type="entry name" value="Condensation_dom"/>
</dbReference>
<accession>A0A365Y0J2</accession>
<keyword evidence="3" id="KW-0596">Phosphopantetheine</keyword>
<dbReference type="PROSITE" id="PS00455">
    <property type="entry name" value="AMP_BINDING"/>
    <property type="match status" value="7"/>
</dbReference>
<feature type="domain" description="Carrier" evidence="6">
    <location>
        <begin position="4229"/>
        <end position="4304"/>
    </location>
</feature>
<feature type="domain" description="Carrier" evidence="6">
    <location>
        <begin position="6321"/>
        <end position="6396"/>
    </location>
</feature>
<dbReference type="FunFam" id="3.40.50.980:FF:000001">
    <property type="entry name" value="Non-ribosomal peptide synthetase"/>
    <property type="match status" value="6"/>
</dbReference>
<dbReference type="SUPFAM" id="SSF53474">
    <property type="entry name" value="alpha/beta-Hydrolases"/>
    <property type="match status" value="1"/>
</dbReference>
<dbReference type="GO" id="GO:0005829">
    <property type="term" value="C:cytosol"/>
    <property type="evidence" value="ECO:0007669"/>
    <property type="project" value="TreeGrafter"/>
</dbReference>
<dbReference type="Proteomes" id="UP000253410">
    <property type="component" value="Unassembled WGS sequence"/>
</dbReference>
<evidence type="ECO:0000259" key="6">
    <source>
        <dbReference type="PROSITE" id="PS50075"/>
    </source>
</evidence>
<dbReference type="Gene3D" id="3.30.559.10">
    <property type="entry name" value="Chloramphenicol acetyltransferase-like domain"/>
    <property type="match status" value="7"/>
</dbReference>
<dbReference type="Pfam" id="PF00550">
    <property type="entry name" value="PP-binding"/>
    <property type="match status" value="7"/>
</dbReference>
<protein>
    <recommendedName>
        <fullName evidence="6">Carrier domain-containing protein</fullName>
    </recommendedName>
</protein>
<dbReference type="EMBL" id="QFFJ01000001">
    <property type="protein sequence ID" value="RBL91355.1"/>
    <property type="molecule type" value="Genomic_DNA"/>
</dbReference>
<dbReference type="PANTHER" id="PTHR45527">
    <property type="entry name" value="NONRIBOSOMAL PEPTIDE SYNTHETASE"/>
    <property type="match status" value="1"/>
</dbReference>
<evidence type="ECO:0000256" key="3">
    <source>
        <dbReference type="ARBA" id="ARBA00022450"/>
    </source>
</evidence>
<evidence type="ECO:0000256" key="5">
    <source>
        <dbReference type="ARBA" id="ARBA00022598"/>
    </source>
</evidence>
<dbReference type="SUPFAM" id="SSF47336">
    <property type="entry name" value="ACP-like"/>
    <property type="match status" value="7"/>
</dbReference>
<dbReference type="CDD" id="cd05930">
    <property type="entry name" value="A_NRPS"/>
    <property type="match status" value="5"/>
</dbReference>
<dbReference type="FunFam" id="3.30.300.30:FF:000010">
    <property type="entry name" value="Enterobactin synthetase component F"/>
    <property type="match status" value="3"/>
</dbReference>
<organism evidence="7 8">
    <name type="scientific">Chitinophaga flava</name>
    <dbReference type="NCBI Taxonomy" id="2259036"/>
    <lineage>
        <taxon>Bacteria</taxon>
        <taxon>Pseudomonadati</taxon>
        <taxon>Bacteroidota</taxon>
        <taxon>Chitinophagia</taxon>
        <taxon>Chitinophagales</taxon>
        <taxon>Chitinophagaceae</taxon>
        <taxon>Chitinophaga</taxon>
    </lineage>
</organism>
<feature type="domain" description="Carrier" evidence="6">
    <location>
        <begin position="3162"/>
        <end position="3237"/>
    </location>
</feature>
<dbReference type="FunFam" id="3.40.50.980:FF:000002">
    <property type="entry name" value="Enterobactin synthetase component F"/>
    <property type="match status" value="2"/>
</dbReference>
<dbReference type="Gene3D" id="3.30.300.30">
    <property type="match status" value="7"/>
</dbReference>
<feature type="domain" description="Carrier" evidence="6">
    <location>
        <begin position="7368"/>
        <end position="7443"/>
    </location>
</feature>
<name>A0A365Y0J2_9BACT</name>
<dbReference type="InterPro" id="IPR036736">
    <property type="entry name" value="ACP-like_sf"/>
</dbReference>
<dbReference type="GO" id="GO:0072330">
    <property type="term" value="P:monocarboxylic acid biosynthetic process"/>
    <property type="evidence" value="ECO:0007669"/>
    <property type="project" value="UniProtKB-ARBA"/>
</dbReference>
<comment type="caution">
    <text evidence="7">The sequence shown here is derived from an EMBL/GenBank/DDBJ whole genome shotgun (WGS) entry which is preliminary data.</text>
</comment>